<dbReference type="Proteomes" id="UP001050975">
    <property type="component" value="Unassembled WGS sequence"/>
</dbReference>
<dbReference type="EMBL" id="BLAY01000063">
    <property type="protein sequence ID" value="GET39304.1"/>
    <property type="molecule type" value="Genomic_DNA"/>
</dbReference>
<comment type="caution">
    <text evidence="1">The sequence shown here is derived from an EMBL/GenBank/DDBJ whole genome shotgun (WGS) entry which is preliminary data.</text>
</comment>
<reference evidence="1" key="1">
    <citation type="submission" date="2019-10" db="EMBL/GenBank/DDBJ databases">
        <title>Draft genome sequece of Microseira wollei NIES-4236.</title>
        <authorList>
            <person name="Yamaguchi H."/>
            <person name="Suzuki S."/>
            <person name="Kawachi M."/>
        </authorList>
    </citation>
    <scope>NUCLEOTIDE SEQUENCE</scope>
    <source>
        <strain evidence="1">NIES-4236</strain>
    </source>
</reference>
<keyword evidence="2" id="KW-1185">Reference proteome</keyword>
<gene>
    <name evidence="1" type="ORF">MiSe_40680</name>
</gene>
<sequence>MLLRECQIIDMEKRRQLPPSGIDYRQSFCKNSWVIKTTQAKI</sequence>
<evidence type="ECO:0008006" key="3">
    <source>
        <dbReference type="Google" id="ProtNLM"/>
    </source>
</evidence>
<dbReference type="AlphaFoldDB" id="A0AAV3XAN2"/>
<organism evidence="1 2">
    <name type="scientific">Microseira wollei NIES-4236</name>
    <dbReference type="NCBI Taxonomy" id="2530354"/>
    <lineage>
        <taxon>Bacteria</taxon>
        <taxon>Bacillati</taxon>
        <taxon>Cyanobacteriota</taxon>
        <taxon>Cyanophyceae</taxon>
        <taxon>Oscillatoriophycideae</taxon>
        <taxon>Aerosakkonematales</taxon>
        <taxon>Aerosakkonemataceae</taxon>
        <taxon>Microseira</taxon>
    </lineage>
</organism>
<evidence type="ECO:0000313" key="1">
    <source>
        <dbReference type="EMBL" id="GET39304.1"/>
    </source>
</evidence>
<name>A0AAV3XAN2_9CYAN</name>
<accession>A0AAV3XAN2</accession>
<evidence type="ECO:0000313" key="2">
    <source>
        <dbReference type="Proteomes" id="UP001050975"/>
    </source>
</evidence>
<proteinExistence type="predicted"/>
<protein>
    <recommendedName>
        <fullName evidence="3">Transposase</fullName>
    </recommendedName>
</protein>